<reference evidence="2 3" key="1">
    <citation type="submission" date="2016-06" db="EMBL/GenBank/DDBJ databases">
        <authorList>
            <person name="Kjaerup R.B."/>
            <person name="Dalgaard T.S."/>
            <person name="Juul-Madsen H.R."/>
        </authorList>
    </citation>
    <scope>NUCLEOTIDE SEQUENCE [LARGE SCALE GENOMIC DNA]</scope>
    <source>
        <strain evidence="2">3</strain>
    </source>
</reference>
<dbReference type="CDD" id="cd10032">
    <property type="entry name" value="UDG-F6_HDG"/>
    <property type="match status" value="1"/>
</dbReference>
<name>A0A1A8XQP4_9PROT</name>
<dbReference type="SMART" id="SM00987">
    <property type="entry name" value="UreE_C"/>
    <property type="match status" value="1"/>
</dbReference>
<keyword evidence="3" id="KW-1185">Reference proteome</keyword>
<dbReference type="InterPro" id="IPR036895">
    <property type="entry name" value="Uracil-DNA_glycosylase-like_sf"/>
</dbReference>
<dbReference type="NCBIfam" id="TIGR04274">
    <property type="entry name" value="hypoxanDNAglyco"/>
    <property type="match status" value="1"/>
</dbReference>
<dbReference type="SMART" id="SM00986">
    <property type="entry name" value="UDG"/>
    <property type="match status" value="1"/>
</dbReference>
<evidence type="ECO:0000313" key="3">
    <source>
        <dbReference type="Proteomes" id="UP000199169"/>
    </source>
</evidence>
<organism evidence="2 3">
    <name type="scientific">Candidatus Accumulibacter aalborgensis</name>
    <dbReference type="NCBI Taxonomy" id="1860102"/>
    <lineage>
        <taxon>Bacteria</taxon>
        <taxon>Pseudomonadati</taxon>
        <taxon>Pseudomonadota</taxon>
        <taxon>Betaproteobacteria</taxon>
        <taxon>Candidatus Accumulibacter</taxon>
    </lineage>
</organism>
<protein>
    <recommendedName>
        <fullName evidence="1">Uracil-DNA glycosylase-like domain-containing protein</fullName>
    </recommendedName>
</protein>
<gene>
    <name evidence="2" type="ORF">ACCAA_430044</name>
</gene>
<dbReference type="InterPro" id="IPR005122">
    <property type="entry name" value="Uracil-DNA_glycosylase-like"/>
</dbReference>
<accession>A0A1A8XQP4</accession>
<dbReference type="RefSeq" id="WP_245754567.1">
    <property type="nucleotide sequence ID" value="NZ_FLQX01000120.1"/>
</dbReference>
<dbReference type="EMBL" id="FLQX01000120">
    <property type="protein sequence ID" value="SBT07450.1"/>
    <property type="molecule type" value="Genomic_DNA"/>
</dbReference>
<dbReference type="STRING" id="1860102.ACCAA_430044"/>
<dbReference type="AlphaFoldDB" id="A0A1A8XQP4"/>
<feature type="domain" description="Uracil-DNA glycosylase-like" evidence="1">
    <location>
        <begin position="13"/>
        <end position="162"/>
    </location>
</feature>
<sequence>MSGGRPELLFGLPPILDAGVSTLILGSFPSPASLAAQQYYAHRQNQFWRLLGALLGEPLAELDYTEKQRCLLHHGIGVWDVYRQCQRQGALDSAIQAPQVNDFSRLRSEAPQLARVCFNGQTAGKFVAWFAQNGYEALVLPSSSPAYTLAFEKKLALWRATGL</sequence>
<evidence type="ECO:0000259" key="1">
    <source>
        <dbReference type="SMART" id="SM00986"/>
    </source>
</evidence>
<proteinExistence type="predicted"/>
<dbReference type="InterPro" id="IPR026353">
    <property type="entry name" value="Hypoxan-DNA_Glyclase"/>
</dbReference>
<dbReference type="Pfam" id="PF03167">
    <property type="entry name" value="UDG"/>
    <property type="match status" value="1"/>
</dbReference>
<dbReference type="Proteomes" id="UP000199169">
    <property type="component" value="Unassembled WGS sequence"/>
</dbReference>
<dbReference type="SUPFAM" id="SSF52141">
    <property type="entry name" value="Uracil-DNA glycosylase-like"/>
    <property type="match status" value="1"/>
</dbReference>
<dbReference type="Gene3D" id="3.40.470.10">
    <property type="entry name" value="Uracil-DNA glycosylase-like domain"/>
    <property type="match status" value="1"/>
</dbReference>
<evidence type="ECO:0000313" key="2">
    <source>
        <dbReference type="EMBL" id="SBT07450.1"/>
    </source>
</evidence>